<evidence type="ECO:0000256" key="4">
    <source>
        <dbReference type="ARBA" id="ARBA00022741"/>
    </source>
</evidence>
<dbReference type="GO" id="GO:0016887">
    <property type="term" value="F:ATP hydrolysis activity"/>
    <property type="evidence" value="ECO:0007669"/>
    <property type="project" value="InterPro"/>
</dbReference>
<evidence type="ECO:0000256" key="8">
    <source>
        <dbReference type="ARBA" id="ARBA00023136"/>
    </source>
</evidence>
<evidence type="ECO:0000256" key="6">
    <source>
        <dbReference type="ARBA" id="ARBA00022967"/>
    </source>
</evidence>
<gene>
    <name evidence="12" type="ORF">FYJ24_05455</name>
</gene>
<keyword evidence="2" id="KW-0813">Transport</keyword>
<evidence type="ECO:0000256" key="10">
    <source>
        <dbReference type="ARBA" id="ARBA00063837"/>
    </source>
</evidence>
<keyword evidence="6" id="KW-1278">Translocase</keyword>
<dbReference type="EMBL" id="VULO01000005">
    <property type="protein sequence ID" value="MSS84220.1"/>
    <property type="molecule type" value="Genomic_DNA"/>
</dbReference>
<evidence type="ECO:0000256" key="3">
    <source>
        <dbReference type="ARBA" id="ARBA00022475"/>
    </source>
</evidence>
<comment type="caution">
    <text evidence="12">The sequence shown here is derived from an EMBL/GenBank/DDBJ whole genome shotgun (WGS) entry which is preliminary data.</text>
</comment>
<dbReference type="InterPro" id="IPR050086">
    <property type="entry name" value="MetN_ABC_transporter-like"/>
</dbReference>
<evidence type="ECO:0000313" key="13">
    <source>
        <dbReference type="Proteomes" id="UP000470875"/>
    </source>
</evidence>
<dbReference type="AlphaFoldDB" id="A0A6N7VTE5"/>
<keyword evidence="4" id="KW-0547">Nucleotide-binding</keyword>
<dbReference type="GO" id="GO:0005886">
    <property type="term" value="C:plasma membrane"/>
    <property type="evidence" value="ECO:0007669"/>
    <property type="project" value="UniProtKB-ARBA"/>
</dbReference>
<dbReference type="InterPro" id="IPR017871">
    <property type="entry name" value="ABC_transporter-like_CS"/>
</dbReference>
<feature type="domain" description="ABC transporter" evidence="11">
    <location>
        <begin position="2"/>
        <end position="242"/>
    </location>
</feature>
<dbReference type="SMART" id="SM00382">
    <property type="entry name" value="AAA"/>
    <property type="match status" value="1"/>
</dbReference>
<dbReference type="InterPro" id="IPR003593">
    <property type="entry name" value="AAA+_ATPase"/>
</dbReference>
<keyword evidence="8" id="KW-0472">Membrane</keyword>
<evidence type="ECO:0000259" key="11">
    <source>
        <dbReference type="PROSITE" id="PS50893"/>
    </source>
</evidence>
<dbReference type="Gene3D" id="3.40.50.300">
    <property type="entry name" value="P-loop containing nucleotide triphosphate hydrolases"/>
    <property type="match status" value="1"/>
</dbReference>
<dbReference type="PANTHER" id="PTHR43166:SF30">
    <property type="entry name" value="METHIONINE IMPORT ATP-BINDING PROTEIN METN"/>
    <property type="match status" value="1"/>
</dbReference>
<dbReference type="SUPFAM" id="SSF52540">
    <property type="entry name" value="P-loop containing nucleoside triphosphate hydrolases"/>
    <property type="match status" value="1"/>
</dbReference>
<dbReference type="PROSITE" id="PS50893">
    <property type="entry name" value="ABC_TRANSPORTER_2"/>
    <property type="match status" value="1"/>
</dbReference>
<comment type="similarity">
    <text evidence="1">Belongs to the ABC transporter superfamily.</text>
</comment>
<dbReference type="GO" id="GO:0006865">
    <property type="term" value="P:amino acid transport"/>
    <property type="evidence" value="ECO:0007669"/>
    <property type="project" value="UniProtKB-KW"/>
</dbReference>
<evidence type="ECO:0000256" key="9">
    <source>
        <dbReference type="ARBA" id="ARBA00054718"/>
    </source>
</evidence>
<name>A0A6N7VTE5_9ACTO</name>
<comment type="subunit">
    <text evidence="10">Homodimer. Forms a membrane-associated complex with FtsX.</text>
</comment>
<dbReference type="Proteomes" id="UP000470875">
    <property type="component" value="Unassembled WGS sequence"/>
</dbReference>
<keyword evidence="7" id="KW-0029">Amino-acid transport</keyword>
<dbReference type="InterPro" id="IPR027417">
    <property type="entry name" value="P-loop_NTPase"/>
</dbReference>
<sequence>MIELIDVSKVYQIAGGTDVVALDDVSLTIKKGAIHGIVGQSGAGKSTLIRCLTALERPTSGSIIVNGQDMTALRGTALRQARRNIGMVFQQPNLLDNRTAGANVAYPLHIAKADKNKISRRVDELLDLVGLAGRGNSYPSQLSGGQQQRVGIARGMATNPPVLLCDEPTSALDAGSTAQILDLLRELRDTAGVTVIIITHEMGVVTEVCDSVTLLQRGQVVQNGTLDEVLADTDSPLSESLIPPPSVDDADVRPGTVLVDVAFTSQPGVPTGATVLNLIASLGADVTAGRFESVGSLQVGRLAVSVPQYHVESVVAELQRNDVSARRRSA</sequence>
<dbReference type="Pfam" id="PF00005">
    <property type="entry name" value="ABC_tran"/>
    <property type="match status" value="1"/>
</dbReference>
<dbReference type="PANTHER" id="PTHR43166">
    <property type="entry name" value="AMINO ACID IMPORT ATP-BINDING PROTEIN"/>
    <property type="match status" value="1"/>
</dbReference>
<evidence type="ECO:0000313" key="12">
    <source>
        <dbReference type="EMBL" id="MSS84220.1"/>
    </source>
</evidence>
<keyword evidence="13" id="KW-1185">Reference proteome</keyword>
<accession>A0A6N7VTE5</accession>
<evidence type="ECO:0000256" key="7">
    <source>
        <dbReference type="ARBA" id="ARBA00022970"/>
    </source>
</evidence>
<dbReference type="GO" id="GO:0005524">
    <property type="term" value="F:ATP binding"/>
    <property type="evidence" value="ECO:0007669"/>
    <property type="project" value="UniProtKB-KW"/>
</dbReference>
<evidence type="ECO:0000256" key="2">
    <source>
        <dbReference type="ARBA" id="ARBA00022448"/>
    </source>
</evidence>
<keyword evidence="5 12" id="KW-0067">ATP-binding</keyword>
<dbReference type="PROSITE" id="PS00211">
    <property type="entry name" value="ABC_TRANSPORTER_1"/>
    <property type="match status" value="1"/>
</dbReference>
<dbReference type="RefSeq" id="WP_318656556.1">
    <property type="nucleotide sequence ID" value="NZ_VULO01000005.1"/>
</dbReference>
<comment type="function">
    <text evidence="9">Part of the ABC transporter FtsEX involved in cellular division. Has ATPase activity.</text>
</comment>
<reference evidence="12 13" key="1">
    <citation type="submission" date="2019-08" db="EMBL/GenBank/DDBJ databases">
        <title>In-depth cultivation of the pig gut microbiome towards novel bacterial diversity and tailored functional studies.</title>
        <authorList>
            <person name="Wylensek D."/>
            <person name="Hitch T.C.A."/>
            <person name="Clavel T."/>
        </authorList>
    </citation>
    <scope>NUCLEOTIDE SEQUENCE [LARGE SCALE GENOMIC DNA]</scope>
    <source>
        <strain evidence="12 13">WB03_NA08</strain>
    </source>
</reference>
<keyword evidence="3" id="KW-1003">Cell membrane</keyword>
<evidence type="ECO:0000256" key="1">
    <source>
        <dbReference type="ARBA" id="ARBA00005417"/>
    </source>
</evidence>
<evidence type="ECO:0000256" key="5">
    <source>
        <dbReference type="ARBA" id="ARBA00022840"/>
    </source>
</evidence>
<organism evidence="12 13">
    <name type="scientific">Scrofimicrobium canadense</name>
    <dbReference type="NCBI Taxonomy" id="2652290"/>
    <lineage>
        <taxon>Bacteria</taxon>
        <taxon>Bacillati</taxon>
        <taxon>Actinomycetota</taxon>
        <taxon>Actinomycetes</taxon>
        <taxon>Actinomycetales</taxon>
        <taxon>Actinomycetaceae</taxon>
        <taxon>Scrofimicrobium</taxon>
    </lineage>
</organism>
<proteinExistence type="inferred from homology"/>
<dbReference type="FunFam" id="3.40.50.300:FF:000056">
    <property type="entry name" value="Cell division ATP-binding protein FtsE"/>
    <property type="match status" value="1"/>
</dbReference>
<dbReference type="InterPro" id="IPR003439">
    <property type="entry name" value="ABC_transporter-like_ATP-bd"/>
</dbReference>
<protein>
    <submittedName>
        <fullName evidence="12">ATP-binding cassette domain-containing protein</fullName>
    </submittedName>
</protein>